<dbReference type="NCBIfam" id="NF001756">
    <property type="entry name" value="PRK00484.1"/>
    <property type="match status" value="1"/>
</dbReference>
<dbReference type="InterPro" id="IPR045864">
    <property type="entry name" value="aa-tRNA-synth_II/BPL/LPL"/>
</dbReference>
<dbReference type="InterPro" id="IPR006195">
    <property type="entry name" value="aa-tRNA-synth_II"/>
</dbReference>
<feature type="domain" description="Aminoacyl-transfer RNA synthetases class-II family profile" evidence="10">
    <location>
        <begin position="215"/>
        <end position="533"/>
    </location>
</feature>
<evidence type="ECO:0000259" key="10">
    <source>
        <dbReference type="PROSITE" id="PS50862"/>
    </source>
</evidence>
<evidence type="ECO:0000313" key="11">
    <source>
        <dbReference type="EMBL" id="QOR71414.1"/>
    </source>
</evidence>
<comment type="cofactor">
    <cofactor evidence="7 8">
        <name>Mg(2+)</name>
        <dbReference type="ChEBI" id="CHEBI:18420"/>
    </cofactor>
    <text evidence="7 8">Binds 3 Mg(2+) ions per subunit.</text>
</comment>
<proteinExistence type="inferred from homology"/>
<dbReference type="PANTHER" id="PTHR42918">
    <property type="entry name" value="LYSYL-TRNA SYNTHETASE"/>
    <property type="match status" value="1"/>
</dbReference>
<comment type="subunit">
    <text evidence="7">Homodimer.</text>
</comment>
<dbReference type="InterPro" id="IPR004364">
    <property type="entry name" value="Aa-tRNA-synt_II"/>
</dbReference>
<dbReference type="EMBL" id="CP063169">
    <property type="protein sequence ID" value="QOR71414.1"/>
    <property type="molecule type" value="Genomic_DNA"/>
</dbReference>
<dbReference type="InterPro" id="IPR018149">
    <property type="entry name" value="Lys-tRNA-synth_II_C"/>
</dbReference>
<dbReference type="Pfam" id="PF00152">
    <property type="entry name" value="tRNA-synt_2"/>
    <property type="match status" value="1"/>
</dbReference>
<dbReference type="InterPro" id="IPR002313">
    <property type="entry name" value="Lys-tRNA-ligase_II"/>
</dbReference>
<comment type="similarity">
    <text evidence="7">Belongs to the class-II aminoacyl-tRNA synthetase family.</text>
</comment>
<feature type="binding site" evidence="7">
    <location>
        <position position="453"/>
    </location>
    <ligand>
        <name>Mg(2+)</name>
        <dbReference type="ChEBI" id="CHEBI:18420"/>
        <label>1</label>
    </ligand>
</feature>
<keyword evidence="1 7" id="KW-0436">Ligase</keyword>
<keyword evidence="7 8" id="KW-0460">Magnesium</keyword>
<evidence type="ECO:0000256" key="1">
    <source>
        <dbReference type="ARBA" id="ARBA00022598"/>
    </source>
</evidence>
<evidence type="ECO:0000256" key="7">
    <source>
        <dbReference type="HAMAP-Rule" id="MF_00252"/>
    </source>
</evidence>
<keyword evidence="12" id="KW-1185">Reference proteome</keyword>
<accession>A0A7M1SWT9</accession>
<dbReference type="Pfam" id="PF01336">
    <property type="entry name" value="tRNA_anti-codon"/>
    <property type="match status" value="1"/>
</dbReference>
<comment type="catalytic activity">
    <reaction evidence="6 7 8">
        <text>tRNA(Lys) + L-lysine + ATP = L-lysyl-tRNA(Lys) + AMP + diphosphate</text>
        <dbReference type="Rhea" id="RHEA:20792"/>
        <dbReference type="Rhea" id="RHEA-COMP:9696"/>
        <dbReference type="Rhea" id="RHEA-COMP:9697"/>
        <dbReference type="ChEBI" id="CHEBI:30616"/>
        <dbReference type="ChEBI" id="CHEBI:32551"/>
        <dbReference type="ChEBI" id="CHEBI:33019"/>
        <dbReference type="ChEBI" id="CHEBI:78442"/>
        <dbReference type="ChEBI" id="CHEBI:78529"/>
        <dbReference type="ChEBI" id="CHEBI:456215"/>
        <dbReference type="EC" id="6.1.1.6"/>
    </reaction>
</comment>
<keyword evidence="2 7" id="KW-0479">Metal-binding</keyword>
<dbReference type="GO" id="GO:0005524">
    <property type="term" value="F:ATP binding"/>
    <property type="evidence" value="ECO:0007669"/>
    <property type="project" value="UniProtKB-UniRule"/>
</dbReference>
<dbReference type="InterPro" id="IPR012340">
    <property type="entry name" value="NA-bd_OB-fold"/>
</dbReference>
<reference evidence="11 12" key="1">
    <citation type="submission" date="2020-10" db="EMBL/GenBank/DDBJ databases">
        <title>Haloactinobacterium sp. RN3S43, a bacterium isolated from saline soil.</title>
        <authorList>
            <person name="Sun J.-Q."/>
        </authorList>
    </citation>
    <scope>NUCLEOTIDE SEQUENCE [LARGE SCALE GENOMIC DNA]</scope>
    <source>
        <strain evidence="11 12">RN3S43</strain>
    </source>
</reference>
<evidence type="ECO:0000256" key="3">
    <source>
        <dbReference type="ARBA" id="ARBA00022741"/>
    </source>
</evidence>
<dbReference type="Gene3D" id="2.40.50.140">
    <property type="entry name" value="Nucleic acid-binding proteins"/>
    <property type="match status" value="1"/>
</dbReference>
<keyword evidence="7" id="KW-0963">Cytoplasm</keyword>
<keyword evidence="4 7" id="KW-0067">ATP-binding</keyword>
<dbReference type="Gene3D" id="3.30.930.10">
    <property type="entry name" value="Bira Bifunctional Protein, Domain 2"/>
    <property type="match status" value="1"/>
</dbReference>
<dbReference type="NCBIfam" id="TIGR00499">
    <property type="entry name" value="lysS_bact"/>
    <property type="match status" value="1"/>
</dbReference>
<comment type="subcellular location">
    <subcellularLocation>
        <location evidence="7">Cytoplasm</location>
    </subcellularLocation>
</comment>
<dbReference type="GO" id="GO:0000287">
    <property type="term" value="F:magnesium ion binding"/>
    <property type="evidence" value="ECO:0007669"/>
    <property type="project" value="UniProtKB-UniRule"/>
</dbReference>
<dbReference type="InterPro" id="IPR044136">
    <property type="entry name" value="Lys-tRNA-ligase_II_N"/>
</dbReference>
<feature type="binding site" evidence="7">
    <location>
        <position position="453"/>
    </location>
    <ligand>
        <name>Mg(2+)</name>
        <dbReference type="ChEBI" id="CHEBI:18420"/>
        <label>2</label>
    </ligand>
</feature>
<evidence type="ECO:0000256" key="6">
    <source>
        <dbReference type="ARBA" id="ARBA00048573"/>
    </source>
</evidence>
<dbReference type="GO" id="GO:0005829">
    <property type="term" value="C:cytosol"/>
    <property type="evidence" value="ECO:0007669"/>
    <property type="project" value="TreeGrafter"/>
</dbReference>
<dbReference type="PRINTS" id="PR00982">
    <property type="entry name" value="TRNASYNTHLYS"/>
</dbReference>
<dbReference type="KEGG" id="halt:IM660_03700"/>
<dbReference type="SUPFAM" id="SSF55681">
    <property type="entry name" value="Class II aaRS and biotin synthetases"/>
    <property type="match status" value="1"/>
</dbReference>
<organism evidence="11 12">
    <name type="scientific">Ruania alkalisoli</name>
    <dbReference type="NCBI Taxonomy" id="2779775"/>
    <lineage>
        <taxon>Bacteria</taxon>
        <taxon>Bacillati</taxon>
        <taxon>Actinomycetota</taxon>
        <taxon>Actinomycetes</taxon>
        <taxon>Micrococcales</taxon>
        <taxon>Ruaniaceae</taxon>
        <taxon>Ruania</taxon>
    </lineage>
</organism>
<evidence type="ECO:0000313" key="12">
    <source>
        <dbReference type="Proteomes" id="UP000593758"/>
    </source>
</evidence>
<gene>
    <name evidence="7 11" type="primary">lysS</name>
    <name evidence="11" type="ORF">IM660_03700</name>
</gene>
<dbReference type="GO" id="GO:0004824">
    <property type="term" value="F:lysine-tRNA ligase activity"/>
    <property type="evidence" value="ECO:0007669"/>
    <property type="project" value="UniProtKB-UniRule"/>
</dbReference>
<dbReference type="EC" id="6.1.1.6" evidence="7"/>
<dbReference type="PROSITE" id="PS50862">
    <property type="entry name" value="AA_TRNA_LIGASE_II"/>
    <property type="match status" value="1"/>
</dbReference>
<dbReference type="GO" id="GO:0000049">
    <property type="term" value="F:tRNA binding"/>
    <property type="evidence" value="ECO:0007669"/>
    <property type="project" value="TreeGrafter"/>
</dbReference>
<keyword evidence="7" id="KW-0648">Protein biosynthesis</keyword>
<dbReference type="SUPFAM" id="SSF50249">
    <property type="entry name" value="Nucleic acid-binding proteins"/>
    <property type="match status" value="1"/>
</dbReference>
<evidence type="ECO:0000256" key="5">
    <source>
        <dbReference type="ARBA" id="ARBA00023146"/>
    </source>
</evidence>
<feature type="region of interest" description="Disordered" evidence="9">
    <location>
        <begin position="1"/>
        <end position="44"/>
    </location>
</feature>
<dbReference type="Proteomes" id="UP000593758">
    <property type="component" value="Chromosome"/>
</dbReference>
<evidence type="ECO:0000256" key="2">
    <source>
        <dbReference type="ARBA" id="ARBA00022723"/>
    </source>
</evidence>
<evidence type="ECO:0000256" key="4">
    <source>
        <dbReference type="ARBA" id="ARBA00022840"/>
    </source>
</evidence>
<dbReference type="CDD" id="cd04322">
    <property type="entry name" value="LysRS_N"/>
    <property type="match status" value="1"/>
</dbReference>
<dbReference type="InterPro" id="IPR004365">
    <property type="entry name" value="NA-bd_OB_tRNA"/>
</dbReference>
<dbReference type="PANTHER" id="PTHR42918:SF15">
    <property type="entry name" value="LYSINE--TRNA LIGASE, CHLOROPLASTIC_MITOCHONDRIAL"/>
    <property type="match status" value="1"/>
</dbReference>
<name>A0A7M1SWT9_9MICO</name>
<feature type="binding site" evidence="7">
    <location>
        <position position="446"/>
    </location>
    <ligand>
        <name>Mg(2+)</name>
        <dbReference type="ChEBI" id="CHEBI:18420"/>
        <label>1</label>
    </ligand>
</feature>
<dbReference type="GO" id="GO:0006430">
    <property type="term" value="P:lysyl-tRNA aminoacylation"/>
    <property type="evidence" value="ECO:0007669"/>
    <property type="project" value="UniProtKB-UniRule"/>
</dbReference>
<evidence type="ECO:0000256" key="8">
    <source>
        <dbReference type="RuleBase" id="RU000336"/>
    </source>
</evidence>
<protein>
    <recommendedName>
        <fullName evidence="7">Lysine--tRNA ligase</fullName>
        <ecNumber evidence="7">6.1.1.6</ecNumber>
    </recommendedName>
    <alternativeName>
        <fullName evidence="7">Lysyl-tRNA synthetase</fullName>
        <shortName evidence="7">LysRS</shortName>
    </alternativeName>
</protein>
<dbReference type="AlphaFoldDB" id="A0A7M1SWT9"/>
<keyword evidence="3 7" id="KW-0547">Nucleotide-binding</keyword>
<keyword evidence="5 7" id="KW-0030">Aminoacyl-tRNA synthetase</keyword>
<evidence type="ECO:0000256" key="9">
    <source>
        <dbReference type="SAM" id="MobiDB-lite"/>
    </source>
</evidence>
<dbReference type="HAMAP" id="MF_00252">
    <property type="entry name" value="Lys_tRNA_synth_class2"/>
    <property type="match status" value="1"/>
</dbReference>
<sequence>MIRERSDRAVVWPRPPSRGTRARRYDDRVNTENSPQQPPATDVDVPEQVRVRLEKRARILDEGGQAYPVSVPVTHTIAAIREAYDGTLEAGEETQDVVGVAGRVVFQRNTGKLCFATLQDGEGRTLQVMLSQREVGADSLAAFKADVDLGDHLFAHGRVIVSRTGELSVFADDWRLAAKAIRPLPVLHKESSEENRVRRRHVDLIARPAAREMVRTRAAVMRSLRESFHQRDFLEIETPMLQTMHGGASARPFVTHMNAYDIDLYLRIAPELFLKRAVVGGVERVFEINRNFRNEGADSSHSPEFAMLEAYEAYGDYNTMATLTQDLVVTAARDALGTTVVTLPDGSEYDLGGEWKDIQLYPSLSDACGEEITPHTPLAHLLTLAERADISLDEKTATPGKVVEELWEHFVGDDLYAPTFVRDFPLDTSPLTRAHRSQEGVVEKWDLYVRGFELATAYSELVDPVVQRERFEQQARLAARGDAEAMQVDEEFLQAMEHGMPPSGGMGMGIDRLLMALTGHGIRETITFPLVKPRS</sequence>